<sequence>NLIKTTLSLDLPRLPTIGTILAPDDPTRQTILNMIYKEPGELEDLLQTVFGCHYLEDCLPVQTQYEYNLAQFSPILRATTHLQEEIQTKCVEINYKSRVLPIPK</sequence>
<name>A0A0L6UKG2_9BASI</name>
<dbReference type="Proteomes" id="UP000037035">
    <property type="component" value="Unassembled WGS sequence"/>
</dbReference>
<reference evidence="1 2" key="1">
    <citation type="submission" date="2015-08" db="EMBL/GenBank/DDBJ databases">
        <title>Next Generation Sequencing and Analysis of the Genome of Puccinia sorghi L Schw, the Causal Agent of Maize Common Rust.</title>
        <authorList>
            <person name="Rochi L."/>
            <person name="Burguener G."/>
            <person name="Darino M."/>
            <person name="Turjanski A."/>
            <person name="Kreff E."/>
            <person name="Dieguez M.J."/>
            <person name="Sacco F."/>
        </authorList>
    </citation>
    <scope>NUCLEOTIDE SEQUENCE [LARGE SCALE GENOMIC DNA]</scope>
    <source>
        <strain evidence="1 2">RO10H11247</strain>
    </source>
</reference>
<proteinExistence type="predicted"/>
<dbReference type="OrthoDB" id="2514001at2759"/>
<comment type="caution">
    <text evidence="1">The sequence shown here is derived from an EMBL/GenBank/DDBJ whole genome shotgun (WGS) entry which is preliminary data.</text>
</comment>
<evidence type="ECO:0000313" key="2">
    <source>
        <dbReference type="Proteomes" id="UP000037035"/>
    </source>
</evidence>
<organism evidence="1 2">
    <name type="scientific">Puccinia sorghi</name>
    <dbReference type="NCBI Taxonomy" id="27349"/>
    <lineage>
        <taxon>Eukaryota</taxon>
        <taxon>Fungi</taxon>
        <taxon>Dikarya</taxon>
        <taxon>Basidiomycota</taxon>
        <taxon>Pucciniomycotina</taxon>
        <taxon>Pucciniomycetes</taxon>
        <taxon>Pucciniales</taxon>
        <taxon>Pucciniaceae</taxon>
        <taxon>Puccinia</taxon>
    </lineage>
</organism>
<accession>A0A0L6UKG2</accession>
<protein>
    <submittedName>
        <fullName evidence="1">Uncharacterized protein</fullName>
    </submittedName>
</protein>
<dbReference type="EMBL" id="LAVV01010462">
    <property type="protein sequence ID" value="KNZ49008.1"/>
    <property type="molecule type" value="Genomic_DNA"/>
</dbReference>
<keyword evidence="2" id="KW-1185">Reference proteome</keyword>
<dbReference type="AlphaFoldDB" id="A0A0L6UKG2"/>
<evidence type="ECO:0000313" key="1">
    <source>
        <dbReference type="EMBL" id="KNZ49008.1"/>
    </source>
</evidence>
<dbReference type="VEuPathDB" id="FungiDB:VP01_5268g2"/>
<feature type="non-terminal residue" evidence="1">
    <location>
        <position position="1"/>
    </location>
</feature>
<gene>
    <name evidence="1" type="ORF">VP01_5268g2</name>
</gene>